<feature type="compositionally biased region" description="Polar residues" evidence="1">
    <location>
        <begin position="39"/>
        <end position="51"/>
    </location>
</feature>
<comment type="caution">
    <text evidence="2">The sequence shown here is derived from an EMBL/GenBank/DDBJ whole genome shotgun (WGS) entry which is preliminary data.</text>
</comment>
<feature type="region of interest" description="Disordered" evidence="1">
    <location>
        <begin position="39"/>
        <end position="69"/>
    </location>
</feature>
<accession>A0ABP7WEL2</accession>
<gene>
    <name evidence="2" type="ORF">GCM10022414_07720</name>
</gene>
<sequence length="150" mass="16727">MAQYTDQSINDWLNAALAPLGPAQRHRLFRAIAQHLQKSQGQRIAAQQNPDGSAFEARKPRQKQKGIRQRAMFARIRNRKHLKYRSSPSEAAVGFSGRIAQIATVHQRGLIAEVEKGGPLVKYAKRELLGLSDADLRAIEALVSQHLSAR</sequence>
<dbReference type="InterPro" id="IPR006522">
    <property type="entry name" value="Phage_virion_morphogenesis"/>
</dbReference>
<proteinExistence type="predicted"/>
<evidence type="ECO:0000313" key="2">
    <source>
        <dbReference type="EMBL" id="GAA4087419.1"/>
    </source>
</evidence>
<name>A0ABP7WEL2_9GAMM</name>
<evidence type="ECO:0000256" key="1">
    <source>
        <dbReference type="SAM" id="MobiDB-lite"/>
    </source>
</evidence>
<dbReference type="Proteomes" id="UP001500392">
    <property type="component" value="Unassembled WGS sequence"/>
</dbReference>
<dbReference type="EMBL" id="BAABDM010000001">
    <property type="protein sequence ID" value="GAA4087419.1"/>
    <property type="molecule type" value="Genomic_DNA"/>
</dbReference>
<dbReference type="Pfam" id="PF05069">
    <property type="entry name" value="Phage_tail_S"/>
    <property type="match status" value="1"/>
</dbReference>
<dbReference type="RefSeq" id="WP_344932520.1">
    <property type="nucleotide sequence ID" value="NZ_BAABDM010000001.1"/>
</dbReference>
<reference evidence="3" key="1">
    <citation type="journal article" date="2019" name="Int. J. Syst. Evol. Microbiol.">
        <title>The Global Catalogue of Microorganisms (GCM) 10K type strain sequencing project: providing services to taxonomists for standard genome sequencing and annotation.</title>
        <authorList>
            <consortium name="The Broad Institute Genomics Platform"/>
            <consortium name="The Broad Institute Genome Sequencing Center for Infectious Disease"/>
            <person name="Wu L."/>
            <person name="Ma J."/>
        </authorList>
    </citation>
    <scope>NUCLEOTIDE SEQUENCE [LARGE SCALE GENOMIC DNA]</scope>
    <source>
        <strain evidence="3">JCM 17304</strain>
    </source>
</reference>
<dbReference type="NCBIfam" id="TIGR01635">
    <property type="entry name" value="tail_comp_S"/>
    <property type="match status" value="1"/>
</dbReference>
<protein>
    <submittedName>
        <fullName evidence="2">Phage virion morphogenesis protein</fullName>
    </submittedName>
</protein>
<keyword evidence="3" id="KW-1185">Reference proteome</keyword>
<organism evidence="2 3">
    <name type="scientific">Zhongshania borealis</name>
    <dbReference type="NCBI Taxonomy" id="889488"/>
    <lineage>
        <taxon>Bacteria</taxon>
        <taxon>Pseudomonadati</taxon>
        <taxon>Pseudomonadota</taxon>
        <taxon>Gammaproteobacteria</taxon>
        <taxon>Cellvibrionales</taxon>
        <taxon>Spongiibacteraceae</taxon>
        <taxon>Zhongshania</taxon>
    </lineage>
</organism>
<evidence type="ECO:0000313" key="3">
    <source>
        <dbReference type="Proteomes" id="UP001500392"/>
    </source>
</evidence>